<feature type="repeat" description="ANK" evidence="3">
    <location>
        <begin position="71"/>
        <end position="103"/>
    </location>
</feature>
<evidence type="ECO:0000256" key="2">
    <source>
        <dbReference type="ARBA" id="ARBA00023043"/>
    </source>
</evidence>
<name>A0A1W2LHZ1_9PSEU</name>
<reference evidence="4 5" key="1">
    <citation type="submission" date="2016-12" db="EMBL/GenBank/DDBJ databases">
        <title>Amycolatopsis keratiniphila subsp. keratiniphila genome sequencing and assembly.</title>
        <authorList>
            <person name="Mayilraj S."/>
            <person name="Kaur N."/>
        </authorList>
    </citation>
    <scope>NUCLEOTIDE SEQUENCE [LARGE SCALE GENOMIC DNA]</scope>
    <source>
        <strain evidence="4 5">DSM 44409</strain>
    </source>
</reference>
<dbReference type="InterPro" id="IPR002110">
    <property type="entry name" value="Ankyrin_rpt"/>
</dbReference>
<accession>A0A1W2LHZ1</accession>
<keyword evidence="1" id="KW-0677">Repeat</keyword>
<dbReference type="InterPro" id="IPR036770">
    <property type="entry name" value="Ankyrin_rpt-contain_sf"/>
</dbReference>
<dbReference type="PROSITE" id="PS50297">
    <property type="entry name" value="ANK_REP_REGION"/>
    <property type="match status" value="2"/>
</dbReference>
<dbReference type="EMBL" id="LQMT02000042">
    <property type="protein sequence ID" value="ONF62471.1"/>
    <property type="molecule type" value="Genomic_DNA"/>
</dbReference>
<dbReference type="RefSeq" id="WP_063277583.1">
    <property type="nucleotide sequence ID" value="NZ_LQMT02000042.1"/>
</dbReference>
<sequence>MARKRKTLPKDFQEMLTSASVDELKAVFGKCEIDARGGYAKGTAIGFPECPDELVVWLTGQGLAVDTPDSYGRTALHARASRGVPEQIPLLLSLGADIDAADTSGQTPLQSAVDGLRAEAARVLIEHGASTEVLDRRGKPLLTRALIRTENAYIPECAEIAKLLLEHGASITAEMREKVERIGSGFEFHRESFNRDLLEETDAALSELYRIFEVEPVARRSKHDGVSAIVVPGGSWQERHKALWELLVPSSGAGATVQCEAIRVTGRISDEMFRNGGANWDRSYRAMADAFPGFLAQGEPLGEEELREAKEIAKHVRSGRGWEDHLDRLSELAVAWVAKNPAPIALGAVDYTR</sequence>
<evidence type="ECO:0000313" key="4">
    <source>
        <dbReference type="EMBL" id="ONF62471.1"/>
    </source>
</evidence>
<feature type="repeat" description="ANK" evidence="3">
    <location>
        <begin position="104"/>
        <end position="136"/>
    </location>
</feature>
<dbReference type="SMART" id="SM00248">
    <property type="entry name" value="ANK"/>
    <property type="match status" value="3"/>
</dbReference>
<dbReference type="Gene3D" id="1.25.40.20">
    <property type="entry name" value="Ankyrin repeat-containing domain"/>
    <property type="match status" value="1"/>
</dbReference>
<dbReference type="AlphaFoldDB" id="A0A1W2LHZ1"/>
<dbReference type="PROSITE" id="PS50088">
    <property type="entry name" value="ANK_REPEAT"/>
    <property type="match status" value="2"/>
</dbReference>
<gene>
    <name evidence="4" type="ORF">AVR91_0239670</name>
</gene>
<keyword evidence="2 3" id="KW-0040">ANK repeat</keyword>
<organism evidence="4 5">
    <name type="scientific">Amycolatopsis keratiniphila subsp. keratiniphila</name>
    <dbReference type="NCBI Taxonomy" id="227715"/>
    <lineage>
        <taxon>Bacteria</taxon>
        <taxon>Bacillati</taxon>
        <taxon>Actinomycetota</taxon>
        <taxon>Actinomycetes</taxon>
        <taxon>Pseudonocardiales</taxon>
        <taxon>Pseudonocardiaceae</taxon>
        <taxon>Amycolatopsis</taxon>
        <taxon>Amycolatopsis japonica group</taxon>
    </lineage>
</organism>
<dbReference type="OrthoDB" id="9812708at2"/>
<proteinExistence type="predicted"/>
<dbReference type="PANTHER" id="PTHR24171">
    <property type="entry name" value="ANKYRIN REPEAT DOMAIN-CONTAINING PROTEIN 39-RELATED"/>
    <property type="match status" value="1"/>
</dbReference>
<evidence type="ECO:0000256" key="1">
    <source>
        <dbReference type="ARBA" id="ARBA00022737"/>
    </source>
</evidence>
<evidence type="ECO:0000313" key="5">
    <source>
        <dbReference type="Proteomes" id="UP000076660"/>
    </source>
</evidence>
<dbReference type="Proteomes" id="UP000076660">
    <property type="component" value="Unassembled WGS sequence"/>
</dbReference>
<dbReference type="SUPFAM" id="SSF48403">
    <property type="entry name" value="Ankyrin repeat"/>
    <property type="match status" value="1"/>
</dbReference>
<evidence type="ECO:0000256" key="3">
    <source>
        <dbReference type="PROSITE-ProRule" id="PRU00023"/>
    </source>
</evidence>
<protein>
    <submittedName>
        <fullName evidence="4">Uncharacterized protein</fullName>
    </submittedName>
</protein>
<comment type="caution">
    <text evidence="4">The sequence shown here is derived from an EMBL/GenBank/DDBJ whole genome shotgun (WGS) entry which is preliminary data.</text>
</comment>
<dbReference type="Pfam" id="PF12796">
    <property type="entry name" value="Ank_2"/>
    <property type="match status" value="1"/>
</dbReference>